<dbReference type="SUPFAM" id="SSF81301">
    <property type="entry name" value="Nucleotidyltransferase"/>
    <property type="match status" value="1"/>
</dbReference>
<dbReference type="CDD" id="cd05403">
    <property type="entry name" value="NT_KNTase_like"/>
    <property type="match status" value="1"/>
</dbReference>
<feature type="domain" description="Polymerase beta nucleotidyltransferase" evidence="1">
    <location>
        <begin position="18"/>
        <end position="103"/>
    </location>
</feature>
<evidence type="ECO:0000313" key="3">
    <source>
        <dbReference type="Proteomes" id="UP000557872"/>
    </source>
</evidence>
<reference evidence="2 3" key="1">
    <citation type="submission" date="2020-07" db="EMBL/GenBank/DDBJ databases">
        <title>Roseicoccus Jingziensis gen. nov., sp. nov., isolated from coastal seawater.</title>
        <authorList>
            <person name="Feng X."/>
        </authorList>
    </citation>
    <scope>NUCLEOTIDE SEQUENCE [LARGE SCALE GENOMIC DNA]</scope>
    <source>
        <strain evidence="2 3">N1E253</strain>
    </source>
</reference>
<dbReference type="Pfam" id="PF18765">
    <property type="entry name" value="Polbeta"/>
    <property type="match status" value="1"/>
</dbReference>
<gene>
    <name evidence="2" type="ORF">HW115_06015</name>
</gene>
<dbReference type="Proteomes" id="UP000557872">
    <property type="component" value="Unassembled WGS sequence"/>
</dbReference>
<proteinExistence type="predicted"/>
<protein>
    <submittedName>
        <fullName evidence="2">Nucleotidyltransferase domain-containing protein</fullName>
    </submittedName>
</protein>
<keyword evidence="2" id="KW-0808">Transferase</keyword>
<keyword evidence="3" id="KW-1185">Reference proteome</keyword>
<dbReference type="EMBL" id="JACBAZ010000002">
    <property type="protein sequence ID" value="NWK55157.1"/>
    <property type="molecule type" value="Genomic_DNA"/>
</dbReference>
<dbReference type="GO" id="GO:0016740">
    <property type="term" value="F:transferase activity"/>
    <property type="evidence" value="ECO:0007669"/>
    <property type="project" value="UniProtKB-KW"/>
</dbReference>
<evidence type="ECO:0000313" key="2">
    <source>
        <dbReference type="EMBL" id="NWK55157.1"/>
    </source>
</evidence>
<dbReference type="AlphaFoldDB" id="A0A851GJ68"/>
<evidence type="ECO:0000259" key="1">
    <source>
        <dbReference type="Pfam" id="PF18765"/>
    </source>
</evidence>
<dbReference type="InterPro" id="IPR041633">
    <property type="entry name" value="Polbeta"/>
</dbReference>
<comment type="caution">
    <text evidence="2">The sequence shown here is derived from an EMBL/GenBank/DDBJ whole genome shotgun (WGS) entry which is preliminary data.</text>
</comment>
<dbReference type="PANTHER" id="PTHR43852:SF2">
    <property type="entry name" value="PROTEIN ADENYLYLTRANSFERASE MNTA"/>
    <property type="match status" value="1"/>
</dbReference>
<dbReference type="RefSeq" id="WP_178931690.1">
    <property type="nucleotide sequence ID" value="NZ_JACBAZ010000002.1"/>
</dbReference>
<sequence>MTPEPPTNEIAEQIAASVESVLHGEPEIKLVILYGSVARGKMRCNSDVDLAVLFDHPLSAEEKMKLVEKLAETLGKEVDLVDLHSLNGTILRKILCEGRVIYRDGSGSLARLLQRMIYNQTDMMPYTLRTLKERQRTFIHG</sequence>
<name>A0A851GJ68_9BACT</name>
<dbReference type="PANTHER" id="PTHR43852">
    <property type="entry name" value="NUCLEOTIDYLTRANSFERASE"/>
    <property type="match status" value="1"/>
</dbReference>
<dbReference type="InterPro" id="IPR052930">
    <property type="entry name" value="TA_antitoxin_MntA"/>
</dbReference>
<accession>A0A851GJ68</accession>
<dbReference type="InterPro" id="IPR043519">
    <property type="entry name" value="NT_sf"/>
</dbReference>
<dbReference type="Gene3D" id="3.30.460.10">
    <property type="entry name" value="Beta Polymerase, domain 2"/>
    <property type="match status" value="1"/>
</dbReference>
<organism evidence="2 3">
    <name type="scientific">Oceaniferula marina</name>
    <dbReference type="NCBI Taxonomy" id="2748318"/>
    <lineage>
        <taxon>Bacteria</taxon>
        <taxon>Pseudomonadati</taxon>
        <taxon>Verrucomicrobiota</taxon>
        <taxon>Verrucomicrobiia</taxon>
        <taxon>Verrucomicrobiales</taxon>
        <taxon>Verrucomicrobiaceae</taxon>
        <taxon>Oceaniferula</taxon>
    </lineage>
</organism>
<dbReference type="NCBIfam" id="NF047752">
    <property type="entry name" value="MntA_antitoxin"/>
    <property type="match status" value="1"/>
</dbReference>